<evidence type="ECO:0000256" key="1">
    <source>
        <dbReference type="ARBA" id="ARBA00022741"/>
    </source>
</evidence>
<name>A0A6G8RUA9_9GAMM</name>
<organism evidence="4 5">
    <name type="scientific">Acinetobacter shaoyimingii</name>
    <dbReference type="NCBI Taxonomy" id="2715164"/>
    <lineage>
        <taxon>Bacteria</taxon>
        <taxon>Pseudomonadati</taxon>
        <taxon>Pseudomonadota</taxon>
        <taxon>Gammaproteobacteria</taxon>
        <taxon>Moraxellales</taxon>
        <taxon>Moraxellaceae</taxon>
        <taxon>Acinetobacter</taxon>
    </lineage>
</organism>
<dbReference type="GO" id="GO:0005524">
    <property type="term" value="F:ATP binding"/>
    <property type="evidence" value="ECO:0007669"/>
    <property type="project" value="UniProtKB-KW"/>
</dbReference>
<dbReference type="InterPro" id="IPR020845">
    <property type="entry name" value="AMP-binding_CS"/>
</dbReference>
<evidence type="ECO:0000313" key="4">
    <source>
        <dbReference type="EMBL" id="QIO05522.1"/>
    </source>
</evidence>
<dbReference type="SUPFAM" id="SSF56801">
    <property type="entry name" value="Acetyl-CoA synthetase-like"/>
    <property type="match status" value="1"/>
</dbReference>
<dbReference type="AlphaFoldDB" id="A0A6G8RUA9"/>
<reference evidence="4 5" key="1">
    <citation type="submission" date="2020-03" db="EMBL/GenBank/DDBJ databases">
        <authorList>
            <person name="Zhu W."/>
        </authorList>
    </citation>
    <scope>NUCLEOTIDE SEQUENCE [LARGE SCALE GENOMIC DNA]</scope>
    <source>
        <strain evidence="4 5">323-1</strain>
    </source>
</reference>
<dbReference type="Pfam" id="PF23562">
    <property type="entry name" value="AMP-binding_C_3"/>
    <property type="match status" value="1"/>
</dbReference>
<dbReference type="RefSeq" id="WP_166222649.1">
    <property type="nucleotide sequence ID" value="NZ_CP049801.1"/>
</dbReference>
<dbReference type="Pfam" id="PF00501">
    <property type="entry name" value="AMP-binding"/>
    <property type="match status" value="1"/>
</dbReference>
<evidence type="ECO:0000313" key="5">
    <source>
        <dbReference type="Proteomes" id="UP000502297"/>
    </source>
</evidence>
<dbReference type="PROSITE" id="PS00455">
    <property type="entry name" value="AMP_BINDING"/>
    <property type="match status" value="1"/>
</dbReference>
<keyword evidence="1" id="KW-0547">Nucleotide-binding</keyword>
<keyword evidence="2" id="KW-0067">ATP-binding</keyword>
<dbReference type="PANTHER" id="PTHR43272">
    <property type="entry name" value="LONG-CHAIN-FATTY-ACID--COA LIGASE"/>
    <property type="match status" value="1"/>
</dbReference>
<dbReference type="InterPro" id="IPR000873">
    <property type="entry name" value="AMP-dep_synth/lig_dom"/>
</dbReference>
<evidence type="ECO:0000256" key="2">
    <source>
        <dbReference type="ARBA" id="ARBA00022840"/>
    </source>
</evidence>
<keyword evidence="5" id="KW-1185">Reference proteome</keyword>
<protein>
    <submittedName>
        <fullName evidence="4">AMP-binding protein</fullName>
    </submittedName>
</protein>
<dbReference type="KEGG" id="asha:G8E00_05940"/>
<dbReference type="PANTHER" id="PTHR43272:SF33">
    <property type="entry name" value="AMP-BINDING DOMAIN-CONTAINING PROTEIN-RELATED"/>
    <property type="match status" value="1"/>
</dbReference>
<proteinExistence type="predicted"/>
<dbReference type="Proteomes" id="UP000502297">
    <property type="component" value="Chromosome"/>
</dbReference>
<feature type="domain" description="AMP-dependent synthetase/ligase" evidence="3">
    <location>
        <begin position="24"/>
        <end position="398"/>
    </location>
</feature>
<gene>
    <name evidence="4" type="ORF">G8E00_05940</name>
</gene>
<dbReference type="InterPro" id="IPR042099">
    <property type="entry name" value="ANL_N_sf"/>
</dbReference>
<dbReference type="GO" id="GO:0016020">
    <property type="term" value="C:membrane"/>
    <property type="evidence" value="ECO:0007669"/>
    <property type="project" value="TreeGrafter"/>
</dbReference>
<dbReference type="EMBL" id="CP049801">
    <property type="protein sequence ID" value="QIO05522.1"/>
    <property type="molecule type" value="Genomic_DNA"/>
</dbReference>
<evidence type="ECO:0000259" key="3">
    <source>
        <dbReference type="Pfam" id="PF00501"/>
    </source>
</evidence>
<dbReference type="GO" id="GO:0004467">
    <property type="term" value="F:long-chain fatty acid-CoA ligase activity"/>
    <property type="evidence" value="ECO:0007669"/>
    <property type="project" value="TreeGrafter"/>
</dbReference>
<dbReference type="Gene3D" id="3.40.50.12780">
    <property type="entry name" value="N-terminal domain of ligase-like"/>
    <property type="match status" value="1"/>
</dbReference>
<sequence length="567" mass="64114">MEAIKNSQQFEYLPTHIHYLLHWEKTSPTKTYLVQPLPNGEVKSYTWQEVADQVRRMAAYIQTLELEKPSQIAIFGKNSAHWIMADLAIWMAGHISVPLYTTLNAEGTEYVLEHSECKMLFIGKLDGIGDSWNAVKTIIPAGMTCVKLPLSPDYDAPTWEKITATTEPLENPELPDPNRLATIIYTSGSTGRPKGVMQSFSTLLAPSGELRTTFGVTEKERALSYLPLAHVAERIFIESSSLIGGFTVYFANSLETFIEDLNRAKPTIFFSVPRLWTKFYLGINEKISPKVQKVLFNLPVLGKVVKKKLLTKLGLDHVRFALTGAAPLPVNIIKWYRDLGLELLEVYGMTENSGYSHITQEGQYKSGYVGHVQKKVDCKIDENGEILVKSPGNMLGYFKNPEKTAEDLTPDGYLRTGDMGEIDETGRLRITGRVKDIFKTAKGKYVMPVPIEQKIGNNAMIESVCVGGASQVQPVAFIMLAEDVRNKLAEHQKTDEIEAELIALKNEINDTLESHEKLGYFVVIRELWTMDNDLLTPTMKIKRNKIEERYQPKLDDWYKQNKQVVWE</sequence>
<accession>A0A6G8RUA9</accession>